<feature type="transmembrane region" description="Helical" evidence="6">
    <location>
        <begin position="20"/>
        <end position="40"/>
    </location>
</feature>
<keyword evidence="1 6" id="KW-0812">Transmembrane</keyword>
<evidence type="ECO:0008006" key="9">
    <source>
        <dbReference type="Google" id="ProtNLM"/>
    </source>
</evidence>
<evidence type="ECO:0000256" key="1">
    <source>
        <dbReference type="ARBA" id="ARBA00022692"/>
    </source>
</evidence>
<dbReference type="InterPro" id="IPR019013">
    <property type="entry name" value="Vma21"/>
</dbReference>
<dbReference type="Pfam" id="PF09446">
    <property type="entry name" value="VMA21"/>
    <property type="match status" value="1"/>
</dbReference>
<protein>
    <recommendedName>
        <fullName evidence="9">Vacuolar ATPase assembly integral membrane protein VMA21</fullName>
    </recommendedName>
</protein>
<dbReference type="EMBL" id="MU157825">
    <property type="protein sequence ID" value="KAF9534799.1"/>
    <property type="molecule type" value="Genomic_DNA"/>
</dbReference>
<dbReference type="GO" id="GO:0005789">
    <property type="term" value="C:endoplasmic reticulum membrane"/>
    <property type="evidence" value="ECO:0007669"/>
    <property type="project" value="TreeGrafter"/>
</dbReference>
<keyword evidence="8" id="KW-1185">Reference proteome</keyword>
<evidence type="ECO:0000256" key="2">
    <source>
        <dbReference type="ARBA" id="ARBA00022824"/>
    </source>
</evidence>
<proteinExistence type="predicted"/>
<dbReference type="GO" id="GO:0070072">
    <property type="term" value="P:vacuolar proton-transporting V-type ATPase complex assembly"/>
    <property type="evidence" value="ECO:0007669"/>
    <property type="project" value="InterPro"/>
</dbReference>
<keyword evidence="5" id="KW-0968">Cytoplasmic vesicle</keyword>
<gene>
    <name evidence="7" type="ORF">CPB83DRAFT_901750</name>
</gene>
<dbReference type="AlphaFoldDB" id="A0A9P6JWB0"/>
<keyword evidence="2" id="KW-0256">Endoplasmic reticulum</keyword>
<dbReference type="PANTHER" id="PTHR31792">
    <property type="entry name" value="VACUOLAR ATPASE ASSEMBLY INTEGRAL MEMBRANE PROTEIN VMA21"/>
    <property type="match status" value="1"/>
</dbReference>
<sequence length="93" mass="10035">MSEQTAAARINDTAAAGGVLWKLITFSLLLGAFPIGSYFYSLNYIWNGNTTFAAITAIVAANIVLVSYIVISVLEDRKAQVAPEPQPESKKNK</sequence>
<evidence type="ECO:0000313" key="8">
    <source>
        <dbReference type="Proteomes" id="UP000807306"/>
    </source>
</evidence>
<evidence type="ECO:0000256" key="5">
    <source>
        <dbReference type="ARBA" id="ARBA00023329"/>
    </source>
</evidence>
<dbReference type="Proteomes" id="UP000807306">
    <property type="component" value="Unassembled WGS sequence"/>
</dbReference>
<evidence type="ECO:0000256" key="4">
    <source>
        <dbReference type="ARBA" id="ARBA00023136"/>
    </source>
</evidence>
<accession>A0A9P6JWB0</accession>
<evidence type="ECO:0000256" key="3">
    <source>
        <dbReference type="ARBA" id="ARBA00022989"/>
    </source>
</evidence>
<evidence type="ECO:0000256" key="6">
    <source>
        <dbReference type="SAM" id="Phobius"/>
    </source>
</evidence>
<dbReference type="GO" id="GO:0031410">
    <property type="term" value="C:cytoplasmic vesicle"/>
    <property type="evidence" value="ECO:0007669"/>
    <property type="project" value="UniProtKB-KW"/>
</dbReference>
<feature type="transmembrane region" description="Helical" evidence="6">
    <location>
        <begin position="52"/>
        <end position="71"/>
    </location>
</feature>
<keyword evidence="4 6" id="KW-0472">Membrane</keyword>
<evidence type="ECO:0000313" key="7">
    <source>
        <dbReference type="EMBL" id="KAF9534799.1"/>
    </source>
</evidence>
<reference evidence="7" key="1">
    <citation type="submission" date="2020-11" db="EMBL/GenBank/DDBJ databases">
        <authorList>
            <consortium name="DOE Joint Genome Institute"/>
            <person name="Ahrendt S."/>
            <person name="Riley R."/>
            <person name="Andreopoulos W."/>
            <person name="Labutti K."/>
            <person name="Pangilinan J."/>
            <person name="Ruiz-Duenas F.J."/>
            <person name="Barrasa J.M."/>
            <person name="Sanchez-Garcia M."/>
            <person name="Camarero S."/>
            <person name="Miyauchi S."/>
            <person name="Serrano A."/>
            <person name="Linde D."/>
            <person name="Babiker R."/>
            <person name="Drula E."/>
            <person name="Ayuso-Fernandez I."/>
            <person name="Pacheco R."/>
            <person name="Padilla G."/>
            <person name="Ferreira P."/>
            <person name="Barriuso J."/>
            <person name="Kellner H."/>
            <person name="Castanera R."/>
            <person name="Alfaro M."/>
            <person name="Ramirez L."/>
            <person name="Pisabarro A.G."/>
            <person name="Kuo A."/>
            <person name="Tritt A."/>
            <person name="Lipzen A."/>
            <person name="He G."/>
            <person name="Yan M."/>
            <person name="Ng V."/>
            <person name="Cullen D."/>
            <person name="Martin F."/>
            <person name="Rosso M.-N."/>
            <person name="Henrissat B."/>
            <person name="Hibbett D."/>
            <person name="Martinez A.T."/>
            <person name="Grigoriev I.V."/>
        </authorList>
    </citation>
    <scope>NUCLEOTIDE SEQUENCE</scope>
    <source>
        <strain evidence="7">CBS 506.95</strain>
    </source>
</reference>
<organism evidence="7 8">
    <name type="scientific">Crepidotus variabilis</name>
    <dbReference type="NCBI Taxonomy" id="179855"/>
    <lineage>
        <taxon>Eukaryota</taxon>
        <taxon>Fungi</taxon>
        <taxon>Dikarya</taxon>
        <taxon>Basidiomycota</taxon>
        <taxon>Agaricomycotina</taxon>
        <taxon>Agaricomycetes</taxon>
        <taxon>Agaricomycetidae</taxon>
        <taxon>Agaricales</taxon>
        <taxon>Agaricineae</taxon>
        <taxon>Crepidotaceae</taxon>
        <taxon>Crepidotus</taxon>
    </lineage>
</organism>
<keyword evidence="3 6" id="KW-1133">Transmembrane helix</keyword>
<dbReference type="PANTHER" id="PTHR31792:SF3">
    <property type="entry name" value="VACUOLAR ATPASE ASSEMBLY INTEGRAL MEMBRANE PROTEIN VMA21"/>
    <property type="match status" value="1"/>
</dbReference>
<comment type="caution">
    <text evidence="7">The sequence shown here is derived from an EMBL/GenBank/DDBJ whole genome shotgun (WGS) entry which is preliminary data.</text>
</comment>
<dbReference type="OrthoDB" id="160405at2759"/>
<name>A0A9P6JWB0_9AGAR</name>